<protein>
    <submittedName>
        <fullName evidence="1">Uncharacterized protein</fullName>
    </submittedName>
</protein>
<evidence type="ECO:0000313" key="1">
    <source>
        <dbReference type="EMBL" id="KAK4417239.1"/>
    </source>
</evidence>
<organism evidence="1 2">
    <name type="scientific">Sesamum alatum</name>
    <dbReference type="NCBI Taxonomy" id="300844"/>
    <lineage>
        <taxon>Eukaryota</taxon>
        <taxon>Viridiplantae</taxon>
        <taxon>Streptophyta</taxon>
        <taxon>Embryophyta</taxon>
        <taxon>Tracheophyta</taxon>
        <taxon>Spermatophyta</taxon>
        <taxon>Magnoliopsida</taxon>
        <taxon>eudicotyledons</taxon>
        <taxon>Gunneridae</taxon>
        <taxon>Pentapetalae</taxon>
        <taxon>asterids</taxon>
        <taxon>lamiids</taxon>
        <taxon>Lamiales</taxon>
        <taxon>Pedaliaceae</taxon>
        <taxon>Sesamum</taxon>
    </lineage>
</organism>
<dbReference type="Proteomes" id="UP001293254">
    <property type="component" value="Unassembled WGS sequence"/>
</dbReference>
<evidence type="ECO:0000313" key="2">
    <source>
        <dbReference type="Proteomes" id="UP001293254"/>
    </source>
</evidence>
<proteinExistence type="predicted"/>
<keyword evidence="2" id="KW-1185">Reference proteome</keyword>
<dbReference type="EMBL" id="JACGWO010000010">
    <property type="protein sequence ID" value="KAK4417239.1"/>
    <property type="molecule type" value="Genomic_DNA"/>
</dbReference>
<sequence length="147" mass="15590">MRLPPHSIDSCAEPKDINVHNEAAPHDSNAIICDINVNVSNVEINAINVHNEAAPHAEALHVNSNVEPLRVPSVGNVINVEVAMHEINTDVEHNNDGVACTVNVVRAASVVGRCEGVAMEAPLQCVESPSPNPFVTLRNGSNSGGLW</sequence>
<reference evidence="1" key="2">
    <citation type="journal article" date="2024" name="Plant">
        <title>Genomic evolution and insights into agronomic trait innovations of Sesamum species.</title>
        <authorList>
            <person name="Miao H."/>
            <person name="Wang L."/>
            <person name="Qu L."/>
            <person name="Liu H."/>
            <person name="Sun Y."/>
            <person name="Le M."/>
            <person name="Wang Q."/>
            <person name="Wei S."/>
            <person name="Zheng Y."/>
            <person name="Lin W."/>
            <person name="Duan Y."/>
            <person name="Cao H."/>
            <person name="Xiong S."/>
            <person name="Wang X."/>
            <person name="Wei L."/>
            <person name="Li C."/>
            <person name="Ma Q."/>
            <person name="Ju M."/>
            <person name="Zhao R."/>
            <person name="Li G."/>
            <person name="Mu C."/>
            <person name="Tian Q."/>
            <person name="Mei H."/>
            <person name="Zhang T."/>
            <person name="Gao T."/>
            <person name="Zhang H."/>
        </authorList>
    </citation>
    <scope>NUCLEOTIDE SEQUENCE</scope>
    <source>
        <strain evidence="1">3651</strain>
    </source>
</reference>
<dbReference type="AlphaFoldDB" id="A0AAE1XTF9"/>
<reference evidence="1" key="1">
    <citation type="submission" date="2020-06" db="EMBL/GenBank/DDBJ databases">
        <authorList>
            <person name="Li T."/>
            <person name="Hu X."/>
            <person name="Zhang T."/>
            <person name="Song X."/>
            <person name="Zhang H."/>
            <person name="Dai N."/>
            <person name="Sheng W."/>
            <person name="Hou X."/>
            <person name="Wei L."/>
        </authorList>
    </citation>
    <scope>NUCLEOTIDE SEQUENCE</scope>
    <source>
        <strain evidence="1">3651</strain>
        <tissue evidence="1">Leaf</tissue>
    </source>
</reference>
<comment type="caution">
    <text evidence="1">The sequence shown here is derived from an EMBL/GenBank/DDBJ whole genome shotgun (WGS) entry which is preliminary data.</text>
</comment>
<name>A0AAE1XTF9_9LAMI</name>
<accession>A0AAE1XTF9</accession>
<gene>
    <name evidence="1" type="ORF">Salat_2549500</name>
</gene>